<dbReference type="AlphaFoldDB" id="A0A0B6WX86"/>
<dbReference type="GO" id="GO:0008233">
    <property type="term" value="F:peptidase activity"/>
    <property type="evidence" value="ECO:0007669"/>
    <property type="project" value="InterPro"/>
</dbReference>
<feature type="domain" description="Peptidase M15C" evidence="1">
    <location>
        <begin position="242"/>
        <end position="291"/>
    </location>
</feature>
<dbReference type="NCBIfam" id="TIGR03696">
    <property type="entry name" value="Rhs_assc_core"/>
    <property type="match status" value="1"/>
</dbReference>
<dbReference type="EMBL" id="CBXV010000003">
    <property type="protein sequence ID" value="CDM64904.1"/>
    <property type="molecule type" value="Genomic_DNA"/>
</dbReference>
<evidence type="ECO:0000313" key="3">
    <source>
        <dbReference type="Proteomes" id="UP000031518"/>
    </source>
</evidence>
<sequence length="321" mass="36069">MTDEAGNVVAVVELDPWGGETERSENPRYHPYVYGWYERDGNWSDQAQRRVYHGWYSRFYQPDPWDGSYDLTDPQSLNRYAYVQNDPVNFVDPTGMLTVGPVNGVQLGVVTVRADAGPDWTALWELWVFGMQMGQRLMQPLVDGPPELPAATLPQNPVEVNKLGEPPINCNQKLLVSLDSDLQVSYGQNARPYFAPDFARAFSAAVSALNRAGIRPRINSAFRTTADQQRMRAGGAGRNPAASLSLHQAGYAVDINGTATQEFQTIRQVMESHGFTWGGRFRHRDPPHFEINPFGTKGTEEYREKLRLAALEAEAFYHKCL</sequence>
<protein>
    <submittedName>
        <fullName evidence="2">RHS repeat-associated core domain</fullName>
    </submittedName>
</protein>
<dbReference type="Gene3D" id="2.180.10.10">
    <property type="entry name" value="RHS repeat-associated core"/>
    <property type="match status" value="1"/>
</dbReference>
<dbReference type="InterPro" id="IPR039561">
    <property type="entry name" value="Peptidase_M15C"/>
</dbReference>
<accession>A0A0B6WX86</accession>
<dbReference type="RefSeq" id="WP_041974844.1">
    <property type="nucleotide sequence ID" value="NZ_CBXV010000003.1"/>
</dbReference>
<gene>
    <name evidence="2" type="ORF">PYK22_00899</name>
</gene>
<evidence type="ECO:0000313" key="2">
    <source>
        <dbReference type="EMBL" id="CDM64904.1"/>
    </source>
</evidence>
<dbReference type="SUPFAM" id="SSF55166">
    <property type="entry name" value="Hedgehog/DD-peptidase"/>
    <property type="match status" value="1"/>
</dbReference>
<organism evidence="2 3">
    <name type="scientific">Pyrinomonas methylaliphatogenes</name>
    <dbReference type="NCBI Taxonomy" id="454194"/>
    <lineage>
        <taxon>Bacteria</taxon>
        <taxon>Pseudomonadati</taxon>
        <taxon>Acidobacteriota</taxon>
        <taxon>Blastocatellia</taxon>
        <taxon>Blastocatellales</taxon>
        <taxon>Pyrinomonadaceae</taxon>
        <taxon>Pyrinomonas</taxon>
    </lineage>
</organism>
<proteinExistence type="predicted"/>
<name>A0A0B6WX86_9BACT</name>
<reference evidence="2 3" key="1">
    <citation type="submission" date="2013-12" db="EMBL/GenBank/DDBJ databases">
        <authorList>
            <person name="Stott M."/>
        </authorList>
    </citation>
    <scope>NUCLEOTIDE SEQUENCE [LARGE SCALE GENOMIC DNA]</scope>
    <source>
        <strain evidence="2 3">K22</strain>
    </source>
</reference>
<dbReference type="OrthoDB" id="104102at2"/>
<dbReference type="Proteomes" id="UP000031518">
    <property type="component" value="Unassembled WGS sequence"/>
</dbReference>
<dbReference type="CDD" id="cd14845">
    <property type="entry name" value="L-Ala-D-Glu_peptidase_like"/>
    <property type="match status" value="1"/>
</dbReference>
<dbReference type="STRING" id="454194.PYK22_00899"/>
<dbReference type="Pfam" id="PF13539">
    <property type="entry name" value="Peptidase_M15_4"/>
    <property type="match status" value="1"/>
</dbReference>
<reference evidence="2 3" key="2">
    <citation type="submission" date="2015-01" db="EMBL/GenBank/DDBJ databases">
        <title>Complete genome sequence of Pyrinomonas methylaliphatogenes type strain K22T.</title>
        <authorList>
            <person name="Lee K.C.Y."/>
            <person name="Power J.F."/>
            <person name="Dunfield P.F."/>
            <person name="Morgan X.C."/>
            <person name="Huttenhower C."/>
            <person name="Stott M.B."/>
        </authorList>
    </citation>
    <scope>NUCLEOTIDE SEQUENCE [LARGE SCALE GENOMIC DNA]</scope>
    <source>
        <strain evidence="2 3">K22</strain>
    </source>
</reference>
<dbReference type="InterPro" id="IPR022385">
    <property type="entry name" value="Rhs_assc_core"/>
</dbReference>
<dbReference type="Gene3D" id="3.30.1380.10">
    <property type="match status" value="1"/>
</dbReference>
<keyword evidence="3" id="KW-1185">Reference proteome</keyword>
<dbReference type="InterPro" id="IPR009045">
    <property type="entry name" value="Zn_M74/Hedgehog-like"/>
</dbReference>
<evidence type="ECO:0000259" key="1">
    <source>
        <dbReference type="Pfam" id="PF13539"/>
    </source>
</evidence>